<organism evidence="2">
    <name type="scientific">marine metagenome</name>
    <dbReference type="NCBI Taxonomy" id="408172"/>
    <lineage>
        <taxon>unclassified sequences</taxon>
        <taxon>metagenomes</taxon>
        <taxon>ecological metagenomes</taxon>
    </lineage>
</organism>
<dbReference type="PANTHER" id="PTHR42686">
    <property type="entry name" value="GH17980P-RELATED"/>
    <property type="match status" value="1"/>
</dbReference>
<gene>
    <name evidence="2" type="ORF">METZ01_LOCUS371882</name>
</gene>
<dbReference type="GO" id="GO:0005829">
    <property type="term" value="C:cytosol"/>
    <property type="evidence" value="ECO:0007669"/>
    <property type="project" value="TreeGrafter"/>
</dbReference>
<evidence type="ECO:0000259" key="1">
    <source>
        <dbReference type="Pfam" id="PF00248"/>
    </source>
</evidence>
<dbReference type="Pfam" id="PF00248">
    <property type="entry name" value="Aldo_ket_red"/>
    <property type="match status" value="1"/>
</dbReference>
<dbReference type="PANTHER" id="PTHR42686:SF1">
    <property type="entry name" value="GH17980P-RELATED"/>
    <property type="match status" value="1"/>
</dbReference>
<dbReference type="InterPro" id="IPR023210">
    <property type="entry name" value="NADP_OxRdtase_dom"/>
</dbReference>
<dbReference type="GO" id="GO:0016491">
    <property type="term" value="F:oxidoreductase activity"/>
    <property type="evidence" value="ECO:0007669"/>
    <property type="project" value="InterPro"/>
</dbReference>
<feature type="non-terminal residue" evidence="2">
    <location>
        <position position="171"/>
    </location>
</feature>
<dbReference type="Gene3D" id="3.20.20.100">
    <property type="entry name" value="NADP-dependent oxidoreductase domain"/>
    <property type="match status" value="1"/>
</dbReference>
<accession>A0A382TCE3</accession>
<dbReference type="PRINTS" id="PR00069">
    <property type="entry name" value="ALDKETRDTASE"/>
</dbReference>
<dbReference type="InterPro" id="IPR020471">
    <property type="entry name" value="AKR"/>
</dbReference>
<feature type="domain" description="NADP-dependent oxidoreductase" evidence="1">
    <location>
        <begin position="18"/>
        <end position="168"/>
    </location>
</feature>
<dbReference type="EMBL" id="UINC01135087">
    <property type="protein sequence ID" value="SVD19028.1"/>
    <property type="molecule type" value="Genomic_DNA"/>
</dbReference>
<dbReference type="InterPro" id="IPR036812">
    <property type="entry name" value="NAD(P)_OxRdtase_dom_sf"/>
</dbReference>
<name>A0A382TCE3_9ZZZZ</name>
<protein>
    <recommendedName>
        <fullName evidence="1">NADP-dependent oxidoreductase domain-containing protein</fullName>
    </recommendedName>
</protein>
<proteinExistence type="predicted"/>
<sequence>MSMRKIILGRTNIEVSAISLGTWAFGGANMSGKIAVGWAGQNNNDSRAVLKRAWELDINHWDTADVYGDGRSESIIGEMWPAIPRQDIFIATKVGWDKGPHSYWYNPDHMRYNVERSLKNLKTDYIDLIYLHHCYFGKNEEYFDDAMTTIKQFQEEGKTRFIGLSDWSSVR</sequence>
<evidence type="ECO:0000313" key="2">
    <source>
        <dbReference type="EMBL" id="SVD19028.1"/>
    </source>
</evidence>
<dbReference type="SUPFAM" id="SSF51430">
    <property type="entry name" value="NAD(P)-linked oxidoreductase"/>
    <property type="match status" value="1"/>
</dbReference>
<dbReference type="AlphaFoldDB" id="A0A382TCE3"/>
<reference evidence="2" key="1">
    <citation type="submission" date="2018-05" db="EMBL/GenBank/DDBJ databases">
        <authorList>
            <person name="Lanie J.A."/>
            <person name="Ng W.-L."/>
            <person name="Kazmierczak K.M."/>
            <person name="Andrzejewski T.M."/>
            <person name="Davidsen T.M."/>
            <person name="Wayne K.J."/>
            <person name="Tettelin H."/>
            <person name="Glass J.I."/>
            <person name="Rusch D."/>
            <person name="Podicherti R."/>
            <person name="Tsui H.-C.T."/>
            <person name="Winkler M.E."/>
        </authorList>
    </citation>
    <scope>NUCLEOTIDE SEQUENCE</scope>
</reference>